<organism evidence="2 3">
    <name type="scientific">Candidatus Endolissoclinum faulkneri L2</name>
    <dbReference type="NCBI Taxonomy" id="1193729"/>
    <lineage>
        <taxon>Bacteria</taxon>
        <taxon>Pseudomonadati</taxon>
        <taxon>Pseudomonadota</taxon>
        <taxon>Alphaproteobacteria</taxon>
        <taxon>Rhodospirillales</taxon>
        <taxon>Rhodospirillaceae</taxon>
        <taxon>Candidatus Endolissoclinum</taxon>
    </lineage>
</organism>
<evidence type="ECO:0000256" key="1">
    <source>
        <dbReference type="SAM" id="Phobius"/>
    </source>
</evidence>
<accession>K7YG03</accession>
<dbReference type="HOGENOM" id="CLU_2732482_0_0_5"/>
<feature type="transmembrane region" description="Helical" evidence="1">
    <location>
        <begin position="53"/>
        <end position="70"/>
    </location>
</feature>
<keyword evidence="1" id="KW-0472">Membrane</keyword>
<sequence>MLLSCYSSSNRLNNAISCQRVVFIYKVFELIKMTRPCTMICLFCRSYFSSFKMFAIMQIMYAVFFTIKIFY</sequence>
<dbReference type="Proteomes" id="UP000010077">
    <property type="component" value="Chromosome"/>
</dbReference>
<dbReference type="EMBL" id="CP003539">
    <property type="protein sequence ID" value="AFX98525.1"/>
    <property type="molecule type" value="Genomic_DNA"/>
</dbReference>
<keyword evidence="3" id="KW-1185">Reference proteome</keyword>
<dbReference type="AlphaFoldDB" id="K7YG03"/>
<keyword evidence="1" id="KW-1133">Transmembrane helix</keyword>
<evidence type="ECO:0000313" key="3">
    <source>
        <dbReference type="Proteomes" id="UP000010077"/>
    </source>
</evidence>
<evidence type="ECO:0000313" key="2">
    <source>
        <dbReference type="EMBL" id="AFX98525.1"/>
    </source>
</evidence>
<dbReference type="KEGG" id="thal:A1OE_328"/>
<protein>
    <submittedName>
        <fullName evidence="2">Uncharacterized protein</fullName>
    </submittedName>
</protein>
<dbReference type="STRING" id="1193729.A1OE_328"/>
<reference evidence="2 3" key="1">
    <citation type="journal article" date="2012" name="Proc. Natl. Acad. Sci. U.S.A.">
        <title>Genome streamlining and chemical defense in a coral reef symbiosis.</title>
        <authorList>
            <person name="Kwan J.C."/>
            <person name="Donia M.S."/>
            <person name="Han A.W."/>
            <person name="Hirose E."/>
            <person name="Haygood M.G."/>
            <person name="Schmidt E.W."/>
        </authorList>
    </citation>
    <scope>NUCLEOTIDE SEQUENCE [LARGE SCALE GENOMIC DNA]</scope>
    <source>
        <strain evidence="2 3">L2</strain>
    </source>
</reference>
<name>K7YG03_9PROT</name>
<proteinExistence type="predicted"/>
<keyword evidence="1" id="KW-0812">Transmembrane</keyword>
<gene>
    <name evidence="2" type="ORF">A1OE_328</name>
</gene>